<protein>
    <submittedName>
        <fullName evidence="1">Uncharacterized protein</fullName>
    </submittedName>
</protein>
<sequence length="147" mass="16910">MKIMITYEKNREPVRRKRKGTGELFRDGNLAIGDRASTKPSSIHVLSIRNIRRKMMKIGEVWGRVMRVQEGEGGHFNSFWVLVDSNVAPMIQAMATMVIEGESFLIVIREVGGDALWILDDANEEKRRKQKETLLEIEDSDRELHNS</sequence>
<evidence type="ECO:0000313" key="1">
    <source>
        <dbReference type="EMBL" id="MED6120835.1"/>
    </source>
</evidence>
<accession>A0ABU6RA45</accession>
<comment type="caution">
    <text evidence="1">The sequence shown here is derived from an EMBL/GenBank/DDBJ whole genome shotgun (WGS) entry which is preliminary data.</text>
</comment>
<organism evidence="1 2">
    <name type="scientific">Stylosanthes scabra</name>
    <dbReference type="NCBI Taxonomy" id="79078"/>
    <lineage>
        <taxon>Eukaryota</taxon>
        <taxon>Viridiplantae</taxon>
        <taxon>Streptophyta</taxon>
        <taxon>Embryophyta</taxon>
        <taxon>Tracheophyta</taxon>
        <taxon>Spermatophyta</taxon>
        <taxon>Magnoliopsida</taxon>
        <taxon>eudicotyledons</taxon>
        <taxon>Gunneridae</taxon>
        <taxon>Pentapetalae</taxon>
        <taxon>rosids</taxon>
        <taxon>fabids</taxon>
        <taxon>Fabales</taxon>
        <taxon>Fabaceae</taxon>
        <taxon>Papilionoideae</taxon>
        <taxon>50 kb inversion clade</taxon>
        <taxon>dalbergioids sensu lato</taxon>
        <taxon>Dalbergieae</taxon>
        <taxon>Pterocarpus clade</taxon>
        <taxon>Stylosanthes</taxon>
    </lineage>
</organism>
<reference evidence="1 2" key="1">
    <citation type="journal article" date="2023" name="Plants (Basel)">
        <title>Bridging the Gap: Combining Genomics and Transcriptomics Approaches to Understand Stylosanthes scabra, an Orphan Legume from the Brazilian Caatinga.</title>
        <authorList>
            <person name="Ferreira-Neto J.R.C."/>
            <person name="da Silva M.D."/>
            <person name="Binneck E."/>
            <person name="de Melo N.F."/>
            <person name="da Silva R.H."/>
            <person name="de Melo A.L.T.M."/>
            <person name="Pandolfi V."/>
            <person name="Bustamante F.O."/>
            <person name="Brasileiro-Vidal A.C."/>
            <person name="Benko-Iseppon A.M."/>
        </authorList>
    </citation>
    <scope>NUCLEOTIDE SEQUENCE [LARGE SCALE GENOMIC DNA]</scope>
    <source>
        <tissue evidence="1">Leaves</tissue>
    </source>
</reference>
<proteinExistence type="predicted"/>
<name>A0ABU6RA45_9FABA</name>
<dbReference type="Proteomes" id="UP001341840">
    <property type="component" value="Unassembled WGS sequence"/>
</dbReference>
<dbReference type="EMBL" id="JASCZI010030297">
    <property type="protein sequence ID" value="MED6120835.1"/>
    <property type="molecule type" value="Genomic_DNA"/>
</dbReference>
<evidence type="ECO:0000313" key="2">
    <source>
        <dbReference type="Proteomes" id="UP001341840"/>
    </source>
</evidence>
<gene>
    <name evidence="1" type="ORF">PIB30_024711</name>
</gene>
<keyword evidence="2" id="KW-1185">Reference proteome</keyword>